<reference evidence="3 4" key="1">
    <citation type="journal article" date="2016" name="Nat. Commun.">
        <title>Extremotolerant tardigrade genome and improved radiotolerance of human cultured cells by tardigrade-unique protein.</title>
        <authorList>
            <person name="Hashimoto T."/>
            <person name="Horikawa D.D."/>
            <person name="Saito Y."/>
            <person name="Kuwahara H."/>
            <person name="Kozuka-Hata H."/>
            <person name="Shin-I T."/>
            <person name="Minakuchi Y."/>
            <person name="Ohishi K."/>
            <person name="Motoyama A."/>
            <person name="Aizu T."/>
            <person name="Enomoto A."/>
            <person name="Kondo K."/>
            <person name="Tanaka S."/>
            <person name="Hara Y."/>
            <person name="Koshikawa S."/>
            <person name="Sagara H."/>
            <person name="Miura T."/>
            <person name="Yokobori S."/>
            <person name="Miyagawa K."/>
            <person name="Suzuki Y."/>
            <person name="Kubo T."/>
            <person name="Oyama M."/>
            <person name="Kohara Y."/>
            <person name="Fujiyama A."/>
            <person name="Arakawa K."/>
            <person name="Katayama T."/>
            <person name="Toyoda A."/>
            <person name="Kunieda T."/>
        </authorList>
    </citation>
    <scope>NUCLEOTIDE SEQUENCE [LARGE SCALE GENOMIC DNA]</scope>
    <source>
        <strain evidence="3 4">YOKOZUNA-1</strain>
    </source>
</reference>
<feature type="signal peptide" evidence="2">
    <location>
        <begin position="1"/>
        <end position="19"/>
    </location>
</feature>
<dbReference type="EMBL" id="BDGG01000012">
    <property type="protein sequence ID" value="GAV05449.1"/>
    <property type="molecule type" value="Genomic_DNA"/>
</dbReference>
<keyword evidence="2" id="KW-0732">Signal</keyword>
<accession>A0A1D1W3D0</accession>
<dbReference type="AlphaFoldDB" id="A0A1D1W3D0"/>
<protein>
    <submittedName>
        <fullName evidence="3">Uncharacterized protein</fullName>
    </submittedName>
</protein>
<evidence type="ECO:0000256" key="1">
    <source>
        <dbReference type="SAM" id="MobiDB-lite"/>
    </source>
</evidence>
<proteinExistence type="predicted"/>
<sequence>MIALSFLIAVAASWPFQRALREERSDIPNDKLRRIISTPDVETQRKWSALQMEEQPPEEASHATTAIHEAEPGSDLEPETAKQYSVECRRLVRAMVRDQLDGDITDGETSDEEEAIFVAASAQ</sequence>
<comment type="caution">
    <text evidence="3">The sequence shown here is derived from an EMBL/GenBank/DDBJ whole genome shotgun (WGS) entry which is preliminary data.</text>
</comment>
<organism evidence="3 4">
    <name type="scientific">Ramazzottius varieornatus</name>
    <name type="common">Water bear</name>
    <name type="synonym">Tardigrade</name>
    <dbReference type="NCBI Taxonomy" id="947166"/>
    <lineage>
        <taxon>Eukaryota</taxon>
        <taxon>Metazoa</taxon>
        <taxon>Ecdysozoa</taxon>
        <taxon>Tardigrada</taxon>
        <taxon>Eutardigrada</taxon>
        <taxon>Parachela</taxon>
        <taxon>Hypsibioidea</taxon>
        <taxon>Ramazzottiidae</taxon>
        <taxon>Ramazzottius</taxon>
    </lineage>
</organism>
<feature type="region of interest" description="Disordered" evidence="1">
    <location>
        <begin position="52"/>
        <end position="82"/>
    </location>
</feature>
<name>A0A1D1W3D0_RAMVA</name>
<dbReference type="Proteomes" id="UP000186922">
    <property type="component" value="Unassembled WGS sequence"/>
</dbReference>
<feature type="chain" id="PRO_5008899180" evidence="2">
    <location>
        <begin position="20"/>
        <end position="123"/>
    </location>
</feature>
<evidence type="ECO:0000313" key="3">
    <source>
        <dbReference type="EMBL" id="GAV05449.1"/>
    </source>
</evidence>
<evidence type="ECO:0000256" key="2">
    <source>
        <dbReference type="SAM" id="SignalP"/>
    </source>
</evidence>
<keyword evidence="4" id="KW-1185">Reference proteome</keyword>
<evidence type="ECO:0000313" key="4">
    <source>
        <dbReference type="Proteomes" id="UP000186922"/>
    </source>
</evidence>
<gene>
    <name evidence="3" type="primary">RvY_15582-1</name>
    <name evidence="3" type="synonym">RvY_15582.1</name>
    <name evidence="3" type="ORF">RvY_15582</name>
</gene>